<organism evidence="2 3">
    <name type="scientific">Tanacetum coccineum</name>
    <dbReference type="NCBI Taxonomy" id="301880"/>
    <lineage>
        <taxon>Eukaryota</taxon>
        <taxon>Viridiplantae</taxon>
        <taxon>Streptophyta</taxon>
        <taxon>Embryophyta</taxon>
        <taxon>Tracheophyta</taxon>
        <taxon>Spermatophyta</taxon>
        <taxon>Magnoliopsida</taxon>
        <taxon>eudicotyledons</taxon>
        <taxon>Gunneridae</taxon>
        <taxon>Pentapetalae</taxon>
        <taxon>asterids</taxon>
        <taxon>campanulids</taxon>
        <taxon>Asterales</taxon>
        <taxon>Asteraceae</taxon>
        <taxon>Asteroideae</taxon>
        <taxon>Anthemideae</taxon>
        <taxon>Anthemidinae</taxon>
        <taxon>Tanacetum</taxon>
    </lineage>
</organism>
<keyword evidence="1" id="KW-0472">Membrane</keyword>
<keyword evidence="3" id="KW-1185">Reference proteome</keyword>
<protein>
    <submittedName>
        <fullName evidence="2">Uncharacterized protein</fullName>
    </submittedName>
</protein>
<dbReference type="Proteomes" id="UP001151760">
    <property type="component" value="Unassembled WGS sequence"/>
</dbReference>
<evidence type="ECO:0000313" key="2">
    <source>
        <dbReference type="EMBL" id="GJT89339.1"/>
    </source>
</evidence>
<gene>
    <name evidence="2" type="ORF">Tco_1071056</name>
</gene>
<keyword evidence="1" id="KW-0812">Transmembrane</keyword>
<accession>A0ABQ5HPJ4</accession>
<keyword evidence="1" id="KW-1133">Transmembrane helix</keyword>
<comment type="caution">
    <text evidence="2">The sequence shown here is derived from an EMBL/GenBank/DDBJ whole genome shotgun (WGS) entry which is preliminary data.</text>
</comment>
<name>A0ABQ5HPJ4_9ASTR</name>
<proteinExistence type="predicted"/>
<dbReference type="EMBL" id="BQNB010019814">
    <property type="protein sequence ID" value="GJT89339.1"/>
    <property type="molecule type" value="Genomic_DNA"/>
</dbReference>
<reference evidence="2" key="2">
    <citation type="submission" date="2022-01" db="EMBL/GenBank/DDBJ databases">
        <authorList>
            <person name="Yamashiro T."/>
            <person name="Shiraishi A."/>
            <person name="Satake H."/>
            <person name="Nakayama K."/>
        </authorList>
    </citation>
    <scope>NUCLEOTIDE SEQUENCE</scope>
</reference>
<reference evidence="2" key="1">
    <citation type="journal article" date="2022" name="Int. J. Mol. Sci.">
        <title>Draft Genome of Tanacetum Coccineum: Genomic Comparison of Closely Related Tanacetum-Family Plants.</title>
        <authorList>
            <person name="Yamashiro T."/>
            <person name="Shiraishi A."/>
            <person name="Nakayama K."/>
            <person name="Satake H."/>
        </authorList>
    </citation>
    <scope>NUCLEOTIDE SEQUENCE</scope>
</reference>
<feature type="transmembrane region" description="Helical" evidence="1">
    <location>
        <begin position="108"/>
        <end position="128"/>
    </location>
</feature>
<evidence type="ECO:0000313" key="3">
    <source>
        <dbReference type="Proteomes" id="UP001151760"/>
    </source>
</evidence>
<evidence type="ECO:0000256" key="1">
    <source>
        <dbReference type="SAM" id="Phobius"/>
    </source>
</evidence>
<sequence length="276" mass="30681">MSKLVDSWFRRVLLGGRPGIKAVTLERFLSVIALLSKENETLGKNTVPIGINALLSLDDKRTVEILRSDFVFGIKIFMSKVYSYGEGGDVCEAVRSPYFIQRVVDAGMFHGIDVVVWLILIAMFYAVIKFNMCKSKNSMGIEVDNGKGSRAATKFGCVIQSSGISSKYNLQLVRRGYNGANGKIDEISGKGANSCWINIIKEVRRLEEKVGQKLAHPSLYHSFRRHPRGGCGNGNSPQVEELDVSVLTIVVLTQSTDSVLDIEPIWWLYRGLVKNM</sequence>